<evidence type="ECO:0000259" key="7">
    <source>
        <dbReference type="Pfam" id="PF07731"/>
    </source>
</evidence>
<evidence type="ECO:0000256" key="4">
    <source>
        <dbReference type="ARBA" id="ARBA00023008"/>
    </source>
</evidence>
<comment type="caution">
    <text evidence="9">The sequence shown here is derived from an EMBL/GenBank/DDBJ whole genome shotgun (WGS) entry which is preliminary data.</text>
</comment>
<feature type="chain" id="PRO_5035738158" evidence="5">
    <location>
        <begin position="20"/>
        <end position="611"/>
    </location>
</feature>
<dbReference type="Pfam" id="PF00394">
    <property type="entry name" value="Cu-oxidase"/>
    <property type="match status" value="1"/>
</dbReference>
<dbReference type="GO" id="GO:0016491">
    <property type="term" value="F:oxidoreductase activity"/>
    <property type="evidence" value="ECO:0007669"/>
    <property type="project" value="UniProtKB-KW"/>
</dbReference>
<organism evidence="9 10">
    <name type="scientific">Lachnellula arida</name>
    <dbReference type="NCBI Taxonomy" id="1316785"/>
    <lineage>
        <taxon>Eukaryota</taxon>
        <taxon>Fungi</taxon>
        <taxon>Dikarya</taxon>
        <taxon>Ascomycota</taxon>
        <taxon>Pezizomycotina</taxon>
        <taxon>Leotiomycetes</taxon>
        <taxon>Helotiales</taxon>
        <taxon>Lachnaceae</taxon>
        <taxon>Lachnellula</taxon>
    </lineage>
</organism>
<dbReference type="PANTHER" id="PTHR11709:SF145">
    <property type="entry name" value="LCC1"/>
    <property type="match status" value="1"/>
</dbReference>
<evidence type="ECO:0000313" key="10">
    <source>
        <dbReference type="Proteomes" id="UP000469559"/>
    </source>
</evidence>
<dbReference type="InterPro" id="IPR001117">
    <property type="entry name" value="Cu-oxidase_2nd"/>
</dbReference>
<dbReference type="EMBL" id="QGMF01000341">
    <property type="protein sequence ID" value="TVY16652.1"/>
    <property type="molecule type" value="Genomic_DNA"/>
</dbReference>
<dbReference type="Pfam" id="PF07732">
    <property type="entry name" value="Cu-oxidase_3"/>
    <property type="match status" value="1"/>
</dbReference>
<dbReference type="InterPro" id="IPR008972">
    <property type="entry name" value="Cupredoxin"/>
</dbReference>
<dbReference type="CDD" id="cd13854">
    <property type="entry name" value="CuRO_1_MaLCC_like"/>
    <property type="match status" value="1"/>
</dbReference>
<evidence type="ECO:0000259" key="6">
    <source>
        <dbReference type="Pfam" id="PF00394"/>
    </source>
</evidence>
<dbReference type="SUPFAM" id="SSF49503">
    <property type="entry name" value="Cupredoxins"/>
    <property type="match status" value="3"/>
</dbReference>
<dbReference type="OrthoDB" id="2121828at2759"/>
<proteinExistence type="inferred from homology"/>
<keyword evidence="4" id="KW-0186">Copper</keyword>
<keyword evidence="10" id="KW-1185">Reference proteome</keyword>
<dbReference type="CDD" id="cd13901">
    <property type="entry name" value="CuRO_3_MaLCC_like"/>
    <property type="match status" value="1"/>
</dbReference>
<evidence type="ECO:0000256" key="1">
    <source>
        <dbReference type="ARBA" id="ARBA00010609"/>
    </source>
</evidence>
<dbReference type="InterPro" id="IPR002355">
    <property type="entry name" value="Cu_oxidase_Cu_BS"/>
</dbReference>
<feature type="domain" description="Plastocyanin-like" evidence="6">
    <location>
        <begin position="219"/>
        <end position="376"/>
    </location>
</feature>
<dbReference type="InterPro" id="IPR033138">
    <property type="entry name" value="Cu_oxidase_CS"/>
</dbReference>
<dbReference type="PROSITE" id="PS00080">
    <property type="entry name" value="MULTICOPPER_OXIDASE2"/>
    <property type="match status" value="1"/>
</dbReference>
<dbReference type="Proteomes" id="UP000469559">
    <property type="component" value="Unassembled WGS sequence"/>
</dbReference>
<dbReference type="CDD" id="cd13880">
    <property type="entry name" value="CuRO_2_MaLCC_like"/>
    <property type="match status" value="1"/>
</dbReference>
<dbReference type="PANTHER" id="PTHR11709">
    <property type="entry name" value="MULTI-COPPER OXIDASE"/>
    <property type="match status" value="1"/>
</dbReference>
<dbReference type="InterPro" id="IPR045087">
    <property type="entry name" value="Cu-oxidase_fam"/>
</dbReference>
<sequence>MKLGIFATLLWSSIVAGQADYPELPTDFLQTTAPTTPLPQGFPWGTKTANNTNACELPNPIKSTKYWVFLQVPSLHVVINNRRVIRIYDFTVERSLGSPDGYQKHSLTINGQFPGPLIQANWGDTIQVTVHNKINGPDEGVGLHWHGILQKTSQWMDGVPGVQQCPIPPNGTFTYTFLADLYGTSWYHSHYSAQYAGGLIGPMVIYGPQTVPYAIDKGPFLLTDYYHKDYFSIVEEVMTPGAAPPLSDNNLINGKNNFNCSTVAAGDNTTCHNGAPLATTHFTAGQVHRLRLINAGAEGVQKFSIDGHNLTIIANDFVPIIPYTTDVVTLGIGQRTDVLVTGLSNPSPGGYIMRSYIAGGGCSLTNQPNATAIVYYGLQPPATIPSTTPWPNFVTSTATVCANDPLNDTVPWYPIQPDPNPPTTKEIDIDFHTNSTGFSLWYMNGVSFRTDYNSPILLLSKAGNNTFEPEWNVENFGSNSSIRIVINNNSPTGGFATHPIHLHGHNMFVLDVGPGAWDGNTTVNANNPQRRDVQLLPAGGHMVLQIFADNPGAWPLHCHIAWHVSAGLYVTVLERPDDIANLPIPSIMAQTCRDWSVFTGEEVVDQIDSGL</sequence>
<keyword evidence="5" id="KW-0732">Signal</keyword>
<reference evidence="9 10" key="1">
    <citation type="submission" date="2018-05" db="EMBL/GenBank/DDBJ databases">
        <title>Whole genome sequencing for identification of molecular markers to develop diagnostic detection tools for the regulated plant pathogen Lachnellula willkommii.</title>
        <authorList>
            <person name="Giroux E."/>
            <person name="Bilodeau G."/>
        </authorList>
    </citation>
    <scope>NUCLEOTIDE SEQUENCE [LARGE SCALE GENOMIC DNA]</scope>
    <source>
        <strain evidence="9 10">CBS 203.66</strain>
    </source>
</reference>
<dbReference type="Gene3D" id="2.60.40.420">
    <property type="entry name" value="Cupredoxins - blue copper proteins"/>
    <property type="match status" value="3"/>
</dbReference>
<accession>A0A8T9BEH1</accession>
<feature type="domain" description="Plastocyanin-like" evidence="8">
    <location>
        <begin position="94"/>
        <end position="209"/>
    </location>
</feature>
<dbReference type="PROSITE" id="PS00079">
    <property type="entry name" value="MULTICOPPER_OXIDASE1"/>
    <property type="match status" value="1"/>
</dbReference>
<evidence type="ECO:0000256" key="2">
    <source>
        <dbReference type="ARBA" id="ARBA00022723"/>
    </source>
</evidence>
<evidence type="ECO:0000256" key="3">
    <source>
        <dbReference type="ARBA" id="ARBA00023002"/>
    </source>
</evidence>
<gene>
    <name evidence="9" type="primary">ptaK_2</name>
    <name evidence="9" type="ORF">LARI1_G006849</name>
</gene>
<dbReference type="AlphaFoldDB" id="A0A8T9BEH1"/>
<evidence type="ECO:0000256" key="5">
    <source>
        <dbReference type="SAM" id="SignalP"/>
    </source>
</evidence>
<keyword evidence="2" id="KW-0479">Metal-binding</keyword>
<feature type="signal peptide" evidence="5">
    <location>
        <begin position="1"/>
        <end position="19"/>
    </location>
</feature>
<feature type="domain" description="Plastocyanin-like" evidence="7">
    <location>
        <begin position="456"/>
        <end position="577"/>
    </location>
</feature>
<comment type="similarity">
    <text evidence="1">Belongs to the multicopper oxidase family.</text>
</comment>
<protein>
    <submittedName>
        <fullName evidence="9">Oxidoreductase ptaK</fullName>
    </submittedName>
</protein>
<dbReference type="GO" id="GO:0005507">
    <property type="term" value="F:copper ion binding"/>
    <property type="evidence" value="ECO:0007669"/>
    <property type="project" value="InterPro"/>
</dbReference>
<evidence type="ECO:0000313" key="9">
    <source>
        <dbReference type="EMBL" id="TVY16652.1"/>
    </source>
</evidence>
<dbReference type="InterPro" id="IPR011707">
    <property type="entry name" value="Cu-oxidase-like_N"/>
</dbReference>
<dbReference type="Pfam" id="PF07731">
    <property type="entry name" value="Cu-oxidase_2"/>
    <property type="match status" value="1"/>
</dbReference>
<name>A0A8T9BEH1_9HELO</name>
<keyword evidence="3" id="KW-0560">Oxidoreductase</keyword>
<dbReference type="InterPro" id="IPR011706">
    <property type="entry name" value="Cu-oxidase_C"/>
</dbReference>
<evidence type="ECO:0000259" key="8">
    <source>
        <dbReference type="Pfam" id="PF07732"/>
    </source>
</evidence>